<evidence type="ECO:0000313" key="2">
    <source>
        <dbReference type="Proteomes" id="UP000326178"/>
    </source>
</evidence>
<protein>
    <recommendedName>
        <fullName evidence="3">DUF5753 domain-containing protein</fullName>
    </recommendedName>
</protein>
<dbReference type="KEGG" id="snk:CP967_06370"/>
<dbReference type="EMBL" id="CP023702">
    <property type="protein sequence ID" value="QEU71641.1"/>
    <property type="molecule type" value="Genomic_DNA"/>
</dbReference>
<organism evidence="1 2">
    <name type="scientific">Streptomyces nitrosporeus</name>
    <dbReference type="NCBI Taxonomy" id="28894"/>
    <lineage>
        <taxon>Bacteria</taxon>
        <taxon>Bacillati</taxon>
        <taxon>Actinomycetota</taxon>
        <taxon>Actinomycetes</taxon>
        <taxon>Kitasatosporales</taxon>
        <taxon>Streptomycetaceae</taxon>
        <taxon>Streptomyces</taxon>
    </lineage>
</organism>
<name>A0A5J6F5T4_9ACTN</name>
<dbReference type="Proteomes" id="UP000326178">
    <property type="component" value="Chromosome"/>
</dbReference>
<dbReference type="AlphaFoldDB" id="A0A5J6F5T4"/>
<reference evidence="1 2" key="1">
    <citation type="submission" date="2017-09" db="EMBL/GenBank/DDBJ databases">
        <authorList>
            <person name="Lee N."/>
            <person name="Cho B.-K."/>
        </authorList>
    </citation>
    <scope>NUCLEOTIDE SEQUENCE [LARGE SCALE GENOMIC DNA]</scope>
    <source>
        <strain evidence="1 2">ATCC 12769</strain>
    </source>
</reference>
<gene>
    <name evidence="1" type="ORF">CP967_06370</name>
</gene>
<evidence type="ECO:0008006" key="3">
    <source>
        <dbReference type="Google" id="ProtNLM"/>
    </source>
</evidence>
<evidence type="ECO:0000313" key="1">
    <source>
        <dbReference type="EMBL" id="QEU71641.1"/>
    </source>
</evidence>
<keyword evidence="2" id="KW-1185">Reference proteome</keyword>
<sequence>MRMGVDVVLMQVTQRGTSPKKRRLTTVEFVQDEADLFSGLCVNSSLPMLNRVDPYRTQILTPADMPQFISEVEATCDLVKGQRERDILRKIHELAERCAEAASLELHLQGD</sequence>
<proteinExistence type="predicted"/>
<accession>A0A5J6F5T4</accession>